<dbReference type="PANTHER" id="PTHR11347">
    <property type="entry name" value="CYCLIC NUCLEOTIDE PHOSPHODIESTERASE"/>
    <property type="match status" value="1"/>
</dbReference>
<feature type="binding site" evidence="7">
    <location>
        <position position="822"/>
    </location>
    <ligand>
        <name>Zn(2+)</name>
        <dbReference type="ChEBI" id="CHEBI:29105"/>
        <label>1</label>
    </ligand>
</feature>
<dbReference type="SUPFAM" id="SSF55781">
    <property type="entry name" value="GAF domain-like"/>
    <property type="match status" value="2"/>
</dbReference>
<feature type="active site" description="Proton donor" evidence="5">
    <location>
        <position position="673"/>
    </location>
</feature>
<dbReference type="Pfam" id="PF00233">
    <property type="entry name" value="PDEase_I"/>
    <property type="match status" value="1"/>
</dbReference>
<organism evidence="10 11">
    <name type="scientific">Aquatica leii</name>
    <dbReference type="NCBI Taxonomy" id="1421715"/>
    <lineage>
        <taxon>Eukaryota</taxon>
        <taxon>Metazoa</taxon>
        <taxon>Ecdysozoa</taxon>
        <taxon>Arthropoda</taxon>
        <taxon>Hexapoda</taxon>
        <taxon>Insecta</taxon>
        <taxon>Pterygota</taxon>
        <taxon>Neoptera</taxon>
        <taxon>Endopterygota</taxon>
        <taxon>Coleoptera</taxon>
        <taxon>Polyphaga</taxon>
        <taxon>Elateriformia</taxon>
        <taxon>Elateroidea</taxon>
        <taxon>Lampyridae</taxon>
        <taxon>Luciolinae</taxon>
        <taxon>Aquatica</taxon>
    </lineage>
</organism>
<dbReference type="PROSITE" id="PS51845">
    <property type="entry name" value="PDEASE_I_2"/>
    <property type="match status" value="1"/>
</dbReference>
<feature type="binding site" evidence="7">
    <location>
        <position position="711"/>
    </location>
    <ligand>
        <name>Zn(2+)</name>
        <dbReference type="ChEBI" id="CHEBI:29105"/>
        <label>1</label>
    </ligand>
</feature>
<evidence type="ECO:0000256" key="5">
    <source>
        <dbReference type="PIRSR" id="PIRSR623088-1"/>
    </source>
</evidence>
<gene>
    <name evidence="10" type="ORF">RN001_015563</name>
</gene>
<dbReference type="PROSITE" id="PS00126">
    <property type="entry name" value="PDEASE_I_1"/>
    <property type="match status" value="1"/>
</dbReference>
<dbReference type="GO" id="GO:0004114">
    <property type="term" value="F:3',5'-cyclic-nucleotide phosphodiesterase activity"/>
    <property type="evidence" value="ECO:0007669"/>
    <property type="project" value="InterPro"/>
</dbReference>
<feature type="binding site" evidence="6">
    <location>
        <position position="874"/>
    </location>
    <ligand>
        <name>AMP</name>
        <dbReference type="ChEBI" id="CHEBI:456215"/>
    </ligand>
</feature>
<comment type="similarity">
    <text evidence="1 8">Belongs to the cyclic nucleotide phosphodiesterase family.</text>
</comment>
<feature type="binding site" evidence="7">
    <location>
        <position position="712"/>
    </location>
    <ligand>
        <name>Zn(2+)</name>
        <dbReference type="ChEBI" id="CHEBI:29105"/>
        <label>2</label>
    </ligand>
</feature>
<dbReference type="EC" id="3.1.4.-" evidence="8"/>
<dbReference type="InterPro" id="IPR003018">
    <property type="entry name" value="GAF"/>
</dbReference>
<dbReference type="FunFam" id="1.10.1300.10:FF:000003">
    <property type="entry name" value="Phosphodiesterase"/>
    <property type="match status" value="1"/>
</dbReference>
<reference evidence="11" key="1">
    <citation type="submission" date="2023-01" db="EMBL/GenBank/DDBJ databases">
        <title>Key to firefly adult light organ development and bioluminescence: homeobox transcription factors regulate luciferase expression and transportation to peroxisome.</title>
        <authorList>
            <person name="Fu X."/>
        </authorList>
    </citation>
    <scope>NUCLEOTIDE SEQUENCE [LARGE SCALE GENOMIC DNA]</scope>
</reference>
<dbReference type="GO" id="GO:0007165">
    <property type="term" value="P:signal transduction"/>
    <property type="evidence" value="ECO:0007669"/>
    <property type="project" value="InterPro"/>
</dbReference>
<dbReference type="AlphaFoldDB" id="A0AAN7NZC2"/>
<dbReference type="CDD" id="cd00077">
    <property type="entry name" value="HDc"/>
    <property type="match status" value="1"/>
</dbReference>
<comment type="cofactor">
    <cofactor evidence="8">
        <name>a divalent metal cation</name>
        <dbReference type="ChEBI" id="CHEBI:60240"/>
    </cofactor>
    <text evidence="8">Binds 2 divalent metal cations per subunit. Site 1 may preferentially bind zinc ions, while site 2 has a preference for magnesium and/or manganese ions.</text>
</comment>
<feature type="binding site" evidence="6">
    <location>
        <position position="822"/>
    </location>
    <ligand>
        <name>AMP</name>
        <dbReference type="ChEBI" id="CHEBI:456215"/>
    </ligand>
</feature>
<keyword evidence="11" id="KW-1185">Reference proteome</keyword>
<evidence type="ECO:0000256" key="7">
    <source>
        <dbReference type="PIRSR" id="PIRSR623088-3"/>
    </source>
</evidence>
<dbReference type="Gene3D" id="1.10.1300.10">
    <property type="entry name" value="3'5'-cyclic nucleotide phosphodiesterase, catalytic domain"/>
    <property type="match status" value="1"/>
</dbReference>
<accession>A0AAN7NZC2</accession>
<protein>
    <recommendedName>
        <fullName evidence="8">Phosphodiesterase</fullName>
        <ecNumber evidence="8">3.1.4.-</ecNumber>
    </recommendedName>
</protein>
<evidence type="ECO:0000256" key="2">
    <source>
        <dbReference type="ARBA" id="ARBA00022535"/>
    </source>
</evidence>
<feature type="binding site" evidence="7">
    <location>
        <position position="712"/>
    </location>
    <ligand>
        <name>Zn(2+)</name>
        <dbReference type="ChEBI" id="CHEBI:29105"/>
        <label>1</label>
    </ligand>
</feature>
<evidence type="ECO:0000259" key="9">
    <source>
        <dbReference type="PROSITE" id="PS51845"/>
    </source>
</evidence>
<proteinExistence type="inferred from homology"/>
<dbReference type="EMBL" id="JARPUR010000007">
    <property type="protein sequence ID" value="KAK4873534.1"/>
    <property type="molecule type" value="Genomic_DNA"/>
</dbReference>
<feature type="binding site" evidence="6">
    <location>
        <begin position="673"/>
        <end position="677"/>
    </location>
    <ligand>
        <name>AMP</name>
        <dbReference type="ChEBI" id="CHEBI:456215"/>
    </ligand>
</feature>
<sequence>MSKRVGETIRSTIQSDSQQFQVQILITPVKNAEGGTEINVSGGIPKLPPIHGAEGFTRDLSPNGLNFRQRASSYHKQCRETTNLQKRRLKLPKGILRNQNRTQETEVGLFQMNITILFGFCDVMWSAITDRIANFIRGKRDQRRSPIVKHDVNSTGTNTIMASQISVDRVYEYLHSHPDFLENYVMDEVELEQLERWIIRKSQRLKKKPEATTTRNGRKTSLSRWKFCVHADKRQMLQDLTQSLQLNPTKNQVLWELANCICSAVNADGFRLYLPDPSGAGVLLQCLEQECKSDGKFQKGHVSIAVYVARTREPVRISKGVIDARFPQNVIIEDHVGHILCQAINYPDGQLAAVLELWRRESETAFHEEDEEIACSYLVWGGIALHYAHLYLNMNQQRKLNDFLLAVVKSIFQDMVSMDILVLKIMNFAQRLVDADRASLFLVDSKNQELYATIFDVGMENTDDSTIFEDEEFARVHTSKEIRFPLATGIAGQVAMTGEILNISDAYSDARFNRTVDQLTGYRTNTILCMPIFIRGTVIGVVQMVNKHSGYFTKDDEEAFEMFAVYCGLALHHAKLYDKIRRSEQKYRVALEVLSYHNSCTDEEVEMVTGNLPTDKIAIDDFRFNPFKWEDYEKARFAIYMFTDLFGLARFDEQSLLRFILTVKKNYRRVPYHNWSHGFSVAHCMYCIIKHSGNIFHSNECLAMFIGALCHDLDHRGKNNKFMLDTESPLAAIYSTSTMEHHHFNQTVTILQQEGHNIFSKLSSSEYKQVLSLIKHCILATDLALFFPNKTKLAKIVQEGAFSWSNQDHRLLIQAISMTASDLCASAKPWEVQFETVKVIFEEFYQQGDEERAAGRKPIPMMDRNQPDQQASSQVGFLSGICTPCYSLLNTVIPETKPLLTMINDNLNKWQSIDNQIEEEKKVDKS</sequence>
<dbReference type="SMART" id="SM00471">
    <property type="entry name" value="HDc"/>
    <property type="match status" value="1"/>
</dbReference>
<dbReference type="InterPro" id="IPR003607">
    <property type="entry name" value="HD/PDEase_dom"/>
</dbReference>
<dbReference type="InterPro" id="IPR036971">
    <property type="entry name" value="PDEase_catalytic_dom_sf"/>
</dbReference>
<feature type="binding site" evidence="7">
    <location>
        <position position="677"/>
    </location>
    <ligand>
        <name>Zn(2+)</name>
        <dbReference type="ChEBI" id="CHEBI:29105"/>
        <label>1</label>
    </ligand>
</feature>
<dbReference type="SUPFAM" id="SSF109604">
    <property type="entry name" value="HD-domain/PDEase-like"/>
    <property type="match status" value="1"/>
</dbReference>
<evidence type="ECO:0000313" key="11">
    <source>
        <dbReference type="Proteomes" id="UP001353858"/>
    </source>
</evidence>
<dbReference type="InterPro" id="IPR023088">
    <property type="entry name" value="PDEase"/>
</dbReference>
<evidence type="ECO:0000256" key="1">
    <source>
        <dbReference type="ARBA" id="ARBA00007648"/>
    </source>
</evidence>
<dbReference type="PRINTS" id="PR00387">
    <property type="entry name" value="PDIESTERASE1"/>
</dbReference>
<name>A0AAN7NZC2_9COLE</name>
<dbReference type="Gene3D" id="3.30.450.40">
    <property type="match status" value="2"/>
</dbReference>
<dbReference type="Proteomes" id="UP001353858">
    <property type="component" value="Unassembled WGS sequence"/>
</dbReference>
<dbReference type="SMART" id="SM00065">
    <property type="entry name" value="GAF"/>
    <property type="match status" value="2"/>
</dbReference>
<dbReference type="Pfam" id="PF01590">
    <property type="entry name" value="GAF"/>
    <property type="match status" value="2"/>
</dbReference>
<evidence type="ECO:0000313" key="10">
    <source>
        <dbReference type="EMBL" id="KAK4873534.1"/>
    </source>
</evidence>
<feature type="binding site" evidence="6">
    <location>
        <position position="712"/>
    </location>
    <ligand>
        <name>AMP</name>
        <dbReference type="ChEBI" id="CHEBI:456215"/>
    </ligand>
</feature>
<dbReference type="InterPro" id="IPR023174">
    <property type="entry name" value="PDEase_CS"/>
</dbReference>
<dbReference type="FunFam" id="3.30.450.40:FF:000067">
    <property type="entry name" value="Phosphodiesterase"/>
    <property type="match status" value="1"/>
</dbReference>
<dbReference type="InterPro" id="IPR002073">
    <property type="entry name" value="PDEase_catalytic_dom"/>
</dbReference>
<evidence type="ECO:0000256" key="4">
    <source>
        <dbReference type="ARBA" id="ARBA00022801"/>
    </source>
</evidence>
<keyword evidence="4 8" id="KW-0378">Hydrolase</keyword>
<keyword evidence="3 7" id="KW-0479">Metal-binding</keyword>
<feature type="domain" description="PDEase" evidence="9">
    <location>
        <begin position="599"/>
        <end position="917"/>
    </location>
</feature>
<keyword evidence="2" id="KW-0140">cGMP</keyword>
<evidence type="ECO:0000256" key="6">
    <source>
        <dbReference type="PIRSR" id="PIRSR623088-2"/>
    </source>
</evidence>
<dbReference type="GO" id="GO:0046872">
    <property type="term" value="F:metal ion binding"/>
    <property type="evidence" value="ECO:0007669"/>
    <property type="project" value="UniProtKB-KW"/>
</dbReference>
<comment type="caution">
    <text evidence="10">The sequence shown here is derived from an EMBL/GenBank/DDBJ whole genome shotgun (WGS) entry which is preliminary data.</text>
</comment>
<evidence type="ECO:0000256" key="3">
    <source>
        <dbReference type="ARBA" id="ARBA00022723"/>
    </source>
</evidence>
<dbReference type="InterPro" id="IPR029016">
    <property type="entry name" value="GAF-like_dom_sf"/>
</dbReference>
<evidence type="ECO:0000256" key="8">
    <source>
        <dbReference type="RuleBase" id="RU363067"/>
    </source>
</evidence>